<dbReference type="EMBL" id="MHCC01000024">
    <property type="protein sequence ID" value="OGY12813.1"/>
    <property type="molecule type" value="Genomic_DNA"/>
</dbReference>
<feature type="signal peptide" evidence="2">
    <location>
        <begin position="1"/>
        <end position="32"/>
    </location>
</feature>
<dbReference type="Proteomes" id="UP000178659">
    <property type="component" value="Unassembled WGS sequence"/>
</dbReference>
<sequence>MLTERRLSWYLKKGARVALVPLVPIAASLAPATPPTPEKWLSEPSTAQAEELTSISEQQLDPFEQLIVDVARLLGSNDLGKIGANLYAGRSYWKVYGEQFPTTPRSSSNMVDLFSQSFKNRGKPNCLGYTSTGPNHKYLGIVFENFGAFSSPGVSGLSMVVVGVDPRVDDFKSGLLHGNRIYWVDEILSSDVTRVKGEIKPCPGLSKIAEPKPETNPKESPKVPKDIAQTKILYIAMESGKTKIYSSNPDGSDKQELVDKENIFGNPRWIDSKRFVYGTGGLGPKFGIFLYDIQTNKEIQLTFGQTGGIEMCAAPDGKGGIVFTARGVFPGKGANEDIFKIGLDGKNLERLTDDKVGSNEHCPIVSPDGKYIAFQVYSPGQHGIPVDIAIYPIERLKNDFSPPNHSMFIDGSEAIDWSPDNQWLLFTREVKLGPPRGYRYDLFKVHPDGTGETLVVKDAEGGSWSNDGKWVIYSSRRADEKNLDLYLVSSDGGESVKITNTSYNEFSPSWQPREKIVREERDILIVFGLITEIKDGYETHGLTRNFENWATTEYKYGKKNILRMSWGGWEFDNDGNLKSRDQVCTDTLKDPNLRADMLIQMWNDLENKRPNRKLTVVTQSEGVVPTFLALKKGMKGEAKVNLEQIEKIIFVSPPAHGVDKPIFDKLAALWPVEQPETCRILFGATPSPSILEYPTGENLLKMWENRKSVDKEWAEVTAWLAKNGVEVYSLYNFEDGIISFRTLPIPQEILELMFFKGGKLTEVIKSQEIPGAINIGRSLGKGGLGHDRFWNTPEGLEILMTIVGEQIKRTGGDLNAILWELRRELFVRLNKAVLNQTKGLKG</sequence>
<dbReference type="InterPro" id="IPR011042">
    <property type="entry name" value="6-blade_b-propeller_TolB-like"/>
</dbReference>
<name>A0A1G1VBJ5_9BACT</name>
<keyword evidence="2" id="KW-0732">Signal</keyword>
<dbReference type="InterPro" id="IPR011659">
    <property type="entry name" value="WD40"/>
</dbReference>
<dbReference type="PANTHER" id="PTHR36842:SF1">
    <property type="entry name" value="PROTEIN TOLB"/>
    <property type="match status" value="1"/>
</dbReference>
<proteinExistence type="inferred from homology"/>
<evidence type="ECO:0000313" key="4">
    <source>
        <dbReference type="Proteomes" id="UP000178659"/>
    </source>
</evidence>
<evidence type="ECO:0000313" key="3">
    <source>
        <dbReference type="EMBL" id="OGY12813.1"/>
    </source>
</evidence>
<protein>
    <submittedName>
        <fullName evidence="3">Uncharacterized protein</fullName>
    </submittedName>
</protein>
<dbReference type="SUPFAM" id="SSF69304">
    <property type="entry name" value="Tricorn protease N-terminal domain"/>
    <property type="match status" value="1"/>
</dbReference>
<feature type="chain" id="PRO_5009580993" evidence="2">
    <location>
        <begin position="33"/>
        <end position="842"/>
    </location>
</feature>
<dbReference type="Gene3D" id="2.120.10.30">
    <property type="entry name" value="TolB, C-terminal domain"/>
    <property type="match status" value="2"/>
</dbReference>
<comment type="caution">
    <text evidence="3">The sequence shown here is derived from an EMBL/GenBank/DDBJ whole genome shotgun (WGS) entry which is preliminary data.</text>
</comment>
<reference evidence="3 4" key="1">
    <citation type="journal article" date="2016" name="Nat. Commun.">
        <title>Thousands of microbial genomes shed light on interconnected biogeochemical processes in an aquifer system.</title>
        <authorList>
            <person name="Anantharaman K."/>
            <person name="Brown C.T."/>
            <person name="Hug L.A."/>
            <person name="Sharon I."/>
            <person name="Castelle C.J."/>
            <person name="Probst A.J."/>
            <person name="Thomas B.C."/>
            <person name="Singh A."/>
            <person name="Wilkins M.J."/>
            <person name="Karaoz U."/>
            <person name="Brodie E.L."/>
            <person name="Williams K.H."/>
            <person name="Hubbard S.S."/>
            <person name="Banfield J.F."/>
        </authorList>
    </citation>
    <scope>NUCLEOTIDE SEQUENCE [LARGE SCALE GENOMIC DNA]</scope>
</reference>
<evidence type="ECO:0000256" key="2">
    <source>
        <dbReference type="SAM" id="SignalP"/>
    </source>
</evidence>
<evidence type="ECO:0000256" key="1">
    <source>
        <dbReference type="ARBA" id="ARBA00009820"/>
    </source>
</evidence>
<dbReference type="Pfam" id="PF07676">
    <property type="entry name" value="PD40"/>
    <property type="match status" value="3"/>
</dbReference>
<gene>
    <name evidence="3" type="ORF">A3A77_02975</name>
</gene>
<accession>A0A1G1VBJ5</accession>
<dbReference type="PANTHER" id="PTHR36842">
    <property type="entry name" value="PROTEIN TOLB HOMOLOG"/>
    <property type="match status" value="1"/>
</dbReference>
<comment type="similarity">
    <text evidence="1">Belongs to the TolB family.</text>
</comment>
<organism evidence="3 4">
    <name type="scientific">Candidatus Blackburnbacteria bacterium RIFCSPLOWO2_01_FULL_40_20</name>
    <dbReference type="NCBI Taxonomy" id="1797519"/>
    <lineage>
        <taxon>Bacteria</taxon>
        <taxon>Candidatus Blackburniibacteriota</taxon>
    </lineage>
</organism>
<dbReference type="AlphaFoldDB" id="A0A1G1VBJ5"/>